<gene>
    <name evidence="2" type="ordered locus">PCC8801_3287</name>
</gene>
<sequence length="197" mass="23086">MARMFPNSFNFPDVTSLAKSRIYRLLKKNLSDEFTIFHSVRWEVKNFNGEIQERKTDFIITSAELGILILEVKEGEIHLHNNNWYSDNNQIEDPFCHACDSKYSLLRLLKDQPFWLNKSIVIGHAVAFPDMVIEKNLGLHAPQVMILDQPQLFCLQDWTKSVMNHWQTVADEPTELGSDAIEELVNLFHRYFFTNIR</sequence>
<dbReference type="AlphaFoldDB" id="B7JZ47"/>
<dbReference type="Proteomes" id="UP000008204">
    <property type="component" value="Chromosome"/>
</dbReference>
<dbReference type="eggNOG" id="COG0210">
    <property type="taxonomic scope" value="Bacteria"/>
</dbReference>
<dbReference type="HOGENOM" id="CLU_1382124_0_0_3"/>
<evidence type="ECO:0000313" key="2">
    <source>
        <dbReference type="EMBL" id="ACK67258.1"/>
    </source>
</evidence>
<keyword evidence="3" id="KW-1185">Reference proteome</keyword>
<proteinExistence type="predicted"/>
<name>B7JZ47_RIPO1</name>
<dbReference type="EMBL" id="CP001287">
    <property type="protein sequence ID" value="ACK67258.1"/>
    <property type="molecule type" value="Genomic_DNA"/>
</dbReference>
<organism evidence="2 3">
    <name type="scientific">Rippkaea orientalis (strain PCC 8801 / RF-1)</name>
    <name type="common">Cyanothece sp. (strain PCC 8801)</name>
    <dbReference type="NCBI Taxonomy" id="41431"/>
    <lineage>
        <taxon>Bacteria</taxon>
        <taxon>Bacillati</taxon>
        <taxon>Cyanobacteriota</taxon>
        <taxon>Cyanophyceae</taxon>
        <taxon>Oscillatoriophycideae</taxon>
        <taxon>Chroococcales</taxon>
        <taxon>Aphanothecaceae</taxon>
        <taxon>Rippkaea</taxon>
        <taxon>Rippkaea orientalis</taxon>
    </lineage>
</organism>
<dbReference type="Pfam" id="PF08378">
    <property type="entry name" value="NERD"/>
    <property type="match status" value="1"/>
</dbReference>
<dbReference type="KEGG" id="cyp:PCC8801_3287"/>
<dbReference type="OrthoDB" id="9787585at2"/>
<feature type="domain" description="NERD" evidence="1">
    <location>
        <begin position="20"/>
        <end position="124"/>
    </location>
</feature>
<dbReference type="InterPro" id="IPR011528">
    <property type="entry name" value="NERD"/>
</dbReference>
<reference evidence="3" key="1">
    <citation type="journal article" date="2011" name="MBio">
        <title>Novel metabolic attributes of the genus Cyanothece, comprising a group of unicellular nitrogen-fixing Cyanobacteria.</title>
        <authorList>
            <person name="Bandyopadhyay A."/>
            <person name="Elvitigala T."/>
            <person name="Welsh E."/>
            <person name="Stockel J."/>
            <person name="Liberton M."/>
            <person name="Min H."/>
            <person name="Sherman L.A."/>
            <person name="Pakrasi H.B."/>
        </authorList>
    </citation>
    <scope>NUCLEOTIDE SEQUENCE [LARGE SCALE GENOMIC DNA]</scope>
    <source>
        <strain evidence="3">PCC 8801</strain>
    </source>
</reference>
<dbReference type="STRING" id="41431.PCC8801_3287"/>
<evidence type="ECO:0000259" key="1">
    <source>
        <dbReference type="Pfam" id="PF08378"/>
    </source>
</evidence>
<accession>B7JZ47</accession>
<protein>
    <submittedName>
        <fullName evidence="2">NERD domain protein</fullName>
    </submittedName>
</protein>
<evidence type="ECO:0000313" key="3">
    <source>
        <dbReference type="Proteomes" id="UP000008204"/>
    </source>
</evidence>